<accession>A0ABD1PX16</accession>
<dbReference type="InterPro" id="IPR004320">
    <property type="entry name" value="BPS1_pln"/>
</dbReference>
<evidence type="ECO:0000313" key="2">
    <source>
        <dbReference type="Proteomes" id="UP001604277"/>
    </source>
</evidence>
<name>A0ABD1PX16_9LAMI</name>
<dbReference type="PANTHER" id="PTHR33070">
    <property type="entry name" value="OS06G0725500 PROTEIN"/>
    <property type="match status" value="1"/>
</dbReference>
<reference evidence="2" key="1">
    <citation type="submission" date="2024-07" db="EMBL/GenBank/DDBJ databases">
        <title>Two chromosome-level genome assemblies of Korean endemic species Abeliophyllum distichum and Forsythia ovata (Oleaceae).</title>
        <authorList>
            <person name="Jang H."/>
        </authorList>
    </citation>
    <scope>NUCLEOTIDE SEQUENCE [LARGE SCALE GENOMIC DNA]</scope>
</reference>
<evidence type="ECO:0008006" key="3">
    <source>
        <dbReference type="Google" id="ProtNLM"/>
    </source>
</evidence>
<proteinExistence type="predicted"/>
<organism evidence="1 2">
    <name type="scientific">Forsythia ovata</name>
    <dbReference type="NCBI Taxonomy" id="205694"/>
    <lineage>
        <taxon>Eukaryota</taxon>
        <taxon>Viridiplantae</taxon>
        <taxon>Streptophyta</taxon>
        <taxon>Embryophyta</taxon>
        <taxon>Tracheophyta</taxon>
        <taxon>Spermatophyta</taxon>
        <taxon>Magnoliopsida</taxon>
        <taxon>eudicotyledons</taxon>
        <taxon>Gunneridae</taxon>
        <taxon>Pentapetalae</taxon>
        <taxon>asterids</taxon>
        <taxon>lamiids</taxon>
        <taxon>Lamiales</taxon>
        <taxon>Oleaceae</taxon>
        <taxon>Forsythieae</taxon>
        <taxon>Forsythia</taxon>
    </lineage>
</organism>
<sequence>MAISSAQKHFSSISLPSRLHPNATKLEAELQKKADCITSEGIQSGLPGIAELYNCVDELMQSPTTQQLLVQRDQAGKIVEESLKSSVELLDSFGTIREFGCDDQGTSSRSSICIKAQGSRFQHPK</sequence>
<gene>
    <name evidence="1" type="ORF">Fot_51689</name>
</gene>
<protein>
    <recommendedName>
        <fullName evidence="3">BLOC-1-related complex subunit 7</fullName>
    </recommendedName>
</protein>
<dbReference type="Proteomes" id="UP001604277">
    <property type="component" value="Unassembled WGS sequence"/>
</dbReference>
<dbReference type="PANTHER" id="PTHR33070:SF120">
    <property type="entry name" value="EXPRESSED PROTEIN"/>
    <property type="match status" value="1"/>
</dbReference>
<comment type="caution">
    <text evidence="1">The sequence shown here is derived from an EMBL/GenBank/DDBJ whole genome shotgun (WGS) entry which is preliminary data.</text>
</comment>
<evidence type="ECO:0000313" key="1">
    <source>
        <dbReference type="EMBL" id="KAL2468164.1"/>
    </source>
</evidence>
<dbReference type="Pfam" id="PF03087">
    <property type="entry name" value="BPS1"/>
    <property type="match status" value="1"/>
</dbReference>
<dbReference type="AlphaFoldDB" id="A0ABD1PX16"/>
<dbReference type="EMBL" id="JBFOLJ010000017">
    <property type="protein sequence ID" value="KAL2468164.1"/>
    <property type="molecule type" value="Genomic_DNA"/>
</dbReference>
<keyword evidence="2" id="KW-1185">Reference proteome</keyword>